<evidence type="ECO:0000256" key="3">
    <source>
        <dbReference type="ARBA" id="ARBA00022759"/>
    </source>
</evidence>
<evidence type="ECO:0000256" key="7">
    <source>
        <dbReference type="SAM" id="SignalP"/>
    </source>
</evidence>
<dbReference type="Gene3D" id="1.10.575.10">
    <property type="entry name" value="P1 Nuclease"/>
    <property type="match status" value="1"/>
</dbReference>
<feature type="chain" id="PRO_5046497325" evidence="7">
    <location>
        <begin position="19"/>
        <end position="261"/>
    </location>
</feature>
<keyword evidence="3 8" id="KW-0255">Endonuclease</keyword>
<dbReference type="Proteomes" id="UP000634667">
    <property type="component" value="Unassembled WGS sequence"/>
</dbReference>
<evidence type="ECO:0000256" key="5">
    <source>
        <dbReference type="ARBA" id="ARBA00023157"/>
    </source>
</evidence>
<dbReference type="SUPFAM" id="SSF48537">
    <property type="entry name" value="Phospholipase C/P1 nuclease"/>
    <property type="match status" value="1"/>
</dbReference>
<keyword evidence="1" id="KW-0540">Nuclease</keyword>
<keyword evidence="2" id="KW-0479">Metal-binding</keyword>
<dbReference type="EMBL" id="BMYR01000007">
    <property type="protein sequence ID" value="GGW62935.1"/>
    <property type="molecule type" value="Genomic_DNA"/>
</dbReference>
<evidence type="ECO:0000256" key="1">
    <source>
        <dbReference type="ARBA" id="ARBA00022722"/>
    </source>
</evidence>
<keyword evidence="4" id="KW-0378">Hydrolase</keyword>
<evidence type="ECO:0000256" key="2">
    <source>
        <dbReference type="ARBA" id="ARBA00022723"/>
    </source>
</evidence>
<dbReference type="GO" id="GO:0004519">
    <property type="term" value="F:endonuclease activity"/>
    <property type="evidence" value="ECO:0007669"/>
    <property type="project" value="UniProtKB-KW"/>
</dbReference>
<keyword evidence="9" id="KW-1185">Reference proteome</keyword>
<dbReference type="PANTHER" id="PTHR33146:SF26">
    <property type="entry name" value="ENDONUCLEASE 4"/>
    <property type="match status" value="1"/>
</dbReference>
<dbReference type="InterPro" id="IPR008947">
    <property type="entry name" value="PLipase_C/P1_nuclease_dom_sf"/>
</dbReference>
<evidence type="ECO:0000313" key="9">
    <source>
        <dbReference type="Proteomes" id="UP000634667"/>
    </source>
</evidence>
<keyword evidence="5" id="KW-1015">Disulfide bond</keyword>
<dbReference type="CDD" id="cd11010">
    <property type="entry name" value="S1-P1_nuclease"/>
    <property type="match status" value="1"/>
</dbReference>
<accession>A0ABQ2WQE1</accession>
<evidence type="ECO:0000256" key="6">
    <source>
        <dbReference type="ARBA" id="ARBA00023180"/>
    </source>
</evidence>
<dbReference type="RefSeq" id="WP_189482813.1">
    <property type="nucleotide sequence ID" value="NZ_BMYR01000007.1"/>
</dbReference>
<keyword evidence="7" id="KW-0732">Signal</keyword>
<keyword evidence="6" id="KW-0325">Glycoprotein</keyword>
<dbReference type="InterPro" id="IPR003154">
    <property type="entry name" value="S1/P1nuclease"/>
</dbReference>
<gene>
    <name evidence="8" type="ORF">GCM10008111_18660</name>
</gene>
<evidence type="ECO:0000313" key="8">
    <source>
        <dbReference type="EMBL" id="GGW62935.1"/>
    </source>
</evidence>
<comment type="caution">
    <text evidence="8">The sequence shown here is derived from an EMBL/GenBank/DDBJ whole genome shotgun (WGS) entry which is preliminary data.</text>
</comment>
<organism evidence="8 9">
    <name type="scientific">Alishewanella tabrizica</name>
    <dbReference type="NCBI Taxonomy" id="671278"/>
    <lineage>
        <taxon>Bacteria</taxon>
        <taxon>Pseudomonadati</taxon>
        <taxon>Pseudomonadota</taxon>
        <taxon>Gammaproteobacteria</taxon>
        <taxon>Alteromonadales</taxon>
        <taxon>Alteromonadaceae</taxon>
        <taxon>Alishewanella</taxon>
    </lineage>
</organism>
<proteinExistence type="predicted"/>
<dbReference type="PANTHER" id="PTHR33146">
    <property type="entry name" value="ENDONUCLEASE 4"/>
    <property type="match status" value="1"/>
</dbReference>
<reference evidence="9" key="1">
    <citation type="journal article" date="2019" name="Int. J. Syst. Evol. Microbiol.">
        <title>The Global Catalogue of Microorganisms (GCM) 10K type strain sequencing project: providing services to taxonomists for standard genome sequencing and annotation.</title>
        <authorList>
            <consortium name="The Broad Institute Genomics Platform"/>
            <consortium name="The Broad Institute Genome Sequencing Center for Infectious Disease"/>
            <person name="Wu L."/>
            <person name="Ma J."/>
        </authorList>
    </citation>
    <scope>NUCLEOTIDE SEQUENCE [LARGE SCALE GENOMIC DNA]</scope>
    <source>
        <strain evidence="9">KCTC 23723</strain>
    </source>
</reference>
<sequence>MRYLLVIFSMLLSFHSHGFGRTGHGMVCDMALQLVSSSTQQHLASLVAASPHNEFATACAWPDEVRREEAFRWSAPHHYVNMPRGEKQVSLENCPEQGCILSAIADMQQRLQNDADDWQALLFLAHHIGDLHQPLHVSYADDLGGNRTAVYFLSHETPTNLHGVWDGNILNTLGYENNFEKQEALFLQITPEHIAKWQQGTVLDWANESAAITYDIYQNYRPGMLIDEAYVTQHQPVLEQRLQQAAVRLAWVLEQLFAQPR</sequence>
<protein>
    <submittedName>
        <fullName evidence="8">Endonuclease</fullName>
    </submittedName>
</protein>
<name>A0ABQ2WQE1_9ALTE</name>
<feature type="signal peptide" evidence="7">
    <location>
        <begin position="1"/>
        <end position="18"/>
    </location>
</feature>
<evidence type="ECO:0000256" key="4">
    <source>
        <dbReference type="ARBA" id="ARBA00022801"/>
    </source>
</evidence>
<dbReference type="Pfam" id="PF02265">
    <property type="entry name" value="S1-P1_nuclease"/>
    <property type="match status" value="1"/>
</dbReference>